<dbReference type="AlphaFoldDB" id="A0A1Y2EBQ5"/>
<feature type="transmembrane region" description="Helical" evidence="2">
    <location>
        <begin position="299"/>
        <end position="317"/>
    </location>
</feature>
<evidence type="ECO:0000313" key="4">
    <source>
        <dbReference type="EMBL" id="ORY69009.1"/>
    </source>
</evidence>
<dbReference type="InterPro" id="IPR044926">
    <property type="entry name" value="RGS_subdomain_2"/>
</dbReference>
<dbReference type="OrthoDB" id="3232309at2759"/>
<evidence type="ECO:0000313" key="5">
    <source>
        <dbReference type="Proteomes" id="UP000193689"/>
    </source>
</evidence>
<feature type="transmembrane region" description="Helical" evidence="2">
    <location>
        <begin position="338"/>
        <end position="360"/>
    </location>
</feature>
<comment type="caution">
    <text evidence="4">The sequence shown here is derived from an EMBL/GenBank/DDBJ whole genome shotgun (WGS) entry which is preliminary data.</text>
</comment>
<name>A0A1Y2EBQ5_9PEZI</name>
<reference evidence="4 5" key="1">
    <citation type="submission" date="2016-07" db="EMBL/GenBank/DDBJ databases">
        <title>Pervasive Adenine N6-methylation of Active Genes in Fungi.</title>
        <authorList>
            <consortium name="DOE Joint Genome Institute"/>
            <person name="Mondo S.J."/>
            <person name="Dannebaum R.O."/>
            <person name="Kuo R.C."/>
            <person name="Labutti K."/>
            <person name="Haridas S."/>
            <person name="Kuo A."/>
            <person name="Salamov A."/>
            <person name="Ahrendt S.R."/>
            <person name="Lipzen A."/>
            <person name="Sullivan W."/>
            <person name="Andreopoulos W.B."/>
            <person name="Clum A."/>
            <person name="Lindquist E."/>
            <person name="Daum C."/>
            <person name="Ramamoorthy G.K."/>
            <person name="Gryganskyi A."/>
            <person name="Culley D."/>
            <person name="Magnuson J.K."/>
            <person name="James T.Y."/>
            <person name="O'Malley M.A."/>
            <person name="Stajich J.E."/>
            <person name="Spatafora J.W."/>
            <person name="Visel A."/>
            <person name="Grigoriev I.V."/>
        </authorList>
    </citation>
    <scope>NUCLEOTIDE SEQUENCE [LARGE SCALE GENOMIC DNA]</scope>
    <source>
        <strain evidence="4 5">CBS 129021</strain>
    </source>
</reference>
<evidence type="ECO:0000259" key="3">
    <source>
        <dbReference type="Pfam" id="PF00615"/>
    </source>
</evidence>
<dbReference type="InterPro" id="IPR036305">
    <property type="entry name" value="RGS_sf"/>
</dbReference>
<evidence type="ECO:0000256" key="2">
    <source>
        <dbReference type="SAM" id="Phobius"/>
    </source>
</evidence>
<dbReference type="InterPro" id="IPR016137">
    <property type="entry name" value="RGS"/>
</dbReference>
<dbReference type="EMBL" id="MCFJ01000003">
    <property type="protein sequence ID" value="ORY69009.1"/>
    <property type="molecule type" value="Genomic_DNA"/>
</dbReference>
<dbReference type="SUPFAM" id="SSF48097">
    <property type="entry name" value="Regulator of G-protein signaling, RGS"/>
    <property type="match status" value="1"/>
</dbReference>
<dbReference type="Proteomes" id="UP000193689">
    <property type="component" value="Unassembled WGS sequence"/>
</dbReference>
<keyword evidence="2" id="KW-0812">Transmembrane</keyword>
<dbReference type="Pfam" id="PF00615">
    <property type="entry name" value="RGS"/>
    <property type="match status" value="1"/>
</dbReference>
<keyword evidence="2" id="KW-1133">Transmembrane helix</keyword>
<dbReference type="Gene3D" id="1.10.167.10">
    <property type="entry name" value="Regulator of G-protein Signalling 4, domain 2"/>
    <property type="match status" value="1"/>
</dbReference>
<dbReference type="InParanoid" id="A0A1Y2EBQ5"/>
<dbReference type="PANTHER" id="PTHR39466">
    <property type="entry name" value="RGS DOMAIN-CONTAINING PROTEIN"/>
    <property type="match status" value="1"/>
</dbReference>
<feature type="domain" description="RGS" evidence="3">
    <location>
        <begin position="224"/>
        <end position="286"/>
    </location>
</feature>
<dbReference type="RefSeq" id="XP_040719296.1">
    <property type="nucleotide sequence ID" value="XM_040855422.1"/>
</dbReference>
<feature type="compositionally biased region" description="Low complexity" evidence="1">
    <location>
        <begin position="201"/>
        <end position="212"/>
    </location>
</feature>
<dbReference type="GeneID" id="63771634"/>
<dbReference type="PANTHER" id="PTHR39466:SF1">
    <property type="entry name" value="RGS DOMAIN-CONTAINING PROTEIN"/>
    <property type="match status" value="1"/>
</dbReference>
<keyword evidence="5" id="KW-1185">Reference proteome</keyword>
<gene>
    <name evidence="4" type="ORF">BCR38DRAFT_335935</name>
</gene>
<feature type="region of interest" description="Disordered" evidence="1">
    <location>
        <begin position="193"/>
        <end position="212"/>
    </location>
</feature>
<dbReference type="STRING" id="1141098.A0A1Y2EBQ5"/>
<feature type="region of interest" description="Disordered" evidence="1">
    <location>
        <begin position="21"/>
        <end position="41"/>
    </location>
</feature>
<feature type="transmembrane region" description="Helical" evidence="2">
    <location>
        <begin position="412"/>
        <end position="437"/>
    </location>
</feature>
<organism evidence="4 5">
    <name type="scientific">Pseudomassariella vexata</name>
    <dbReference type="NCBI Taxonomy" id="1141098"/>
    <lineage>
        <taxon>Eukaryota</taxon>
        <taxon>Fungi</taxon>
        <taxon>Dikarya</taxon>
        <taxon>Ascomycota</taxon>
        <taxon>Pezizomycotina</taxon>
        <taxon>Sordariomycetes</taxon>
        <taxon>Xylariomycetidae</taxon>
        <taxon>Amphisphaeriales</taxon>
        <taxon>Pseudomassariaceae</taxon>
        <taxon>Pseudomassariella</taxon>
    </lineage>
</organism>
<proteinExistence type="predicted"/>
<keyword evidence="2" id="KW-0472">Membrane</keyword>
<sequence length="443" mass="49831">MQLPPWLVWYKKPEYRDIKQYSAEAKSGKRPTSSDRKNKSAIPRRLQLKRILDNKTCSPMSLYDFYMYLKYIEFSSENLEFYIWLKNYEKTYSKTGSVRDFGDTDDDGSLQISESKLEESNSSMDFIPDPEIGICPFNQLVTLYSPMQTARETLDHIAELLSPQAICVPDGFCNPSCTANKVVFDPTTAITNTPNAEKNTHLTTTTRPTATQSTLPKPALGQRAELKAIVQTYLVPSAPKELNIPPSLRSQALAGLANSSDPAHLQPIAEHVYQLLCNCSHRNFVRLGICNGTMETICMATGLGIVLVLAGFLLMFLRCFVPSRGAHSRWESFAAWPMWWLGMSLILSGARGSCFFLLLFSRRQPLPWERFDDGASVVSKTSGLRRAVSRLMILDRKIRVKDVHLRRLQTNIVVQSLVGGAVFASLGVLLFVFLPVWKQTVGR</sequence>
<protein>
    <recommendedName>
        <fullName evidence="3">RGS domain-containing protein</fullName>
    </recommendedName>
</protein>
<evidence type="ECO:0000256" key="1">
    <source>
        <dbReference type="SAM" id="MobiDB-lite"/>
    </source>
</evidence>
<accession>A0A1Y2EBQ5</accession>